<protein>
    <recommendedName>
        <fullName evidence="6">Cytochrome b5 heme-binding domain-containing protein</fullName>
    </recommendedName>
</protein>
<dbReference type="InterPro" id="IPR001199">
    <property type="entry name" value="Cyt_B5-like_heme/steroid-bd"/>
</dbReference>
<comment type="caution">
    <text evidence="7">The sequence shown here is derived from an EMBL/GenBank/DDBJ whole genome shotgun (WGS) entry which is preliminary data.</text>
</comment>
<dbReference type="GO" id="GO:0046872">
    <property type="term" value="F:metal ion binding"/>
    <property type="evidence" value="ECO:0007669"/>
    <property type="project" value="UniProtKB-KW"/>
</dbReference>
<evidence type="ECO:0000259" key="6">
    <source>
        <dbReference type="PROSITE" id="PS50255"/>
    </source>
</evidence>
<dbReference type="InterPro" id="IPR036400">
    <property type="entry name" value="Cyt_B5-like_heme/steroid_sf"/>
</dbReference>
<keyword evidence="1" id="KW-0349">Heme</keyword>
<dbReference type="GO" id="GO:0016020">
    <property type="term" value="C:membrane"/>
    <property type="evidence" value="ECO:0007669"/>
    <property type="project" value="TreeGrafter"/>
</dbReference>
<dbReference type="PANTHER" id="PTHR19359">
    <property type="entry name" value="CYTOCHROME B5"/>
    <property type="match status" value="1"/>
</dbReference>
<keyword evidence="5" id="KW-1133">Transmembrane helix</keyword>
<evidence type="ECO:0000256" key="2">
    <source>
        <dbReference type="ARBA" id="ARBA00022723"/>
    </source>
</evidence>
<name>A0A553I1M4_9PEZI</name>
<keyword evidence="3" id="KW-0408">Iron</keyword>
<dbReference type="Proteomes" id="UP000319160">
    <property type="component" value="Unassembled WGS sequence"/>
</dbReference>
<dbReference type="Pfam" id="PF00173">
    <property type="entry name" value="Cyt-b5"/>
    <property type="match status" value="1"/>
</dbReference>
<dbReference type="PRINTS" id="PR00363">
    <property type="entry name" value="CYTOCHROMEB5"/>
</dbReference>
<dbReference type="PROSITE" id="PS50255">
    <property type="entry name" value="CYTOCHROME_B5_2"/>
    <property type="match status" value="1"/>
</dbReference>
<evidence type="ECO:0000256" key="4">
    <source>
        <dbReference type="ARBA" id="ARBA00038168"/>
    </source>
</evidence>
<dbReference type="InterPro" id="IPR050668">
    <property type="entry name" value="Cytochrome_b5"/>
</dbReference>
<feature type="domain" description="Cytochrome b5 heme-binding" evidence="6">
    <location>
        <begin position="9"/>
        <end position="85"/>
    </location>
</feature>
<organism evidence="7 8">
    <name type="scientific">Xylaria flabelliformis</name>
    <dbReference type="NCBI Taxonomy" id="2512241"/>
    <lineage>
        <taxon>Eukaryota</taxon>
        <taxon>Fungi</taxon>
        <taxon>Dikarya</taxon>
        <taxon>Ascomycota</taxon>
        <taxon>Pezizomycotina</taxon>
        <taxon>Sordariomycetes</taxon>
        <taxon>Xylariomycetidae</taxon>
        <taxon>Xylariales</taxon>
        <taxon>Xylariaceae</taxon>
        <taxon>Xylaria</taxon>
    </lineage>
</organism>
<keyword evidence="8" id="KW-1185">Reference proteome</keyword>
<evidence type="ECO:0000256" key="1">
    <source>
        <dbReference type="ARBA" id="ARBA00022617"/>
    </source>
</evidence>
<dbReference type="OrthoDB" id="260519at2759"/>
<evidence type="ECO:0000313" key="7">
    <source>
        <dbReference type="EMBL" id="TRX94098.1"/>
    </source>
</evidence>
<feature type="transmembrane region" description="Helical" evidence="5">
    <location>
        <begin position="123"/>
        <end position="143"/>
    </location>
</feature>
<feature type="transmembrane region" description="Helical" evidence="5">
    <location>
        <begin position="163"/>
        <end position="180"/>
    </location>
</feature>
<dbReference type="SMART" id="SM01117">
    <property type="entry name" value="Cyt-b5"/>
    <property type="match status" value="1"/>
</dbReference>
<keyword evidence="5" id="KW-0472">Membrane</keyword>
<keyword evidence="5" id="KW-0812">Transmembrane</keyword>
<proteinExistence type="inferred from homology"/>
<dbReference type="STRING" id="2512241.A0A553I1M4"/>
<dbReference type="Gene3D" id="3.10.120.10">
    <property type="entry name" value="Cytochrome b5-like heme/steroid binding domain"/>
    <property type="match status" value="1"/>
</dbReference>
<evidence type="ECO:0000256" key="5">
    <source>
        <dbReference type="SAM" id="Phobius"/>
    </source>
</evidence>
<comment type="similarity">
    <text evidence="4">Belongs to the cytochrome b5 family.</text>
</comment>
<gene>
    <name evidence="7" type="ORF">FHL15_004866</name>
</gene>
<evidence type="ECO:0000256" key="3">
    <source>
        <dbReference type="ARBA" id="ARBA00023004"/>
    </source>
</evidence>
<reference evidence="8" key="1">
    <citation type="submission" date="2019-06" db="EMBL/GenBank/DDBJ databases">
        <title>Draft genome sequence of the griseofulvin-producing fungus Xylaria cubensis strain G536.</title>
        <authorList>
            <person name="Mead M.E."/>
            <person name="Raja H.A."/>
            <person name="Steenwyk J.L."/>
            <person name="Knowles S.L."/>
            <person name="Oberlies N.H."/>
            <person name="Rokas A."/>
        </authorList>
    </citation>
    <scope>NUCLEOTIDE SEQUENCE [LARGE SCALE GENOMIC DNA]</scope>
    <source>
        <strain evidence="8">G536</strain>
    </source>
</reference>
<dbReference type="AlphaFoldDB" id="A0A553I1M4"/>
<sequence>MASTSTQQSDAVTLQQLANHNAEESLWIAVHGHVYDLTDFRLDHPGGVDALLSSAGTDGTEAYEYAAHSKENLVTMQQFRIGTLAGSLQRTTPNSHGPPLVQVKRTERANPILKQSVLSQTKLAVTVIATSAAVAVSCCYLPSTLDVSKIQLPSFAGHDTGYAFWAGMGVASSVSFFSTYDTQKVE</sequence>
<keyword evidence="2" id="KW-0479">Metal-binding</keyword>
<evidence type="ECO:0000313" key="8">
    <source>
        <dbReference type="Proteomes" id="UP000319160"/>
    </source>
</evidence>
<dbReference type="SUPFAM" id="SSF55856">
    <property type="entry name" value="Cytochrome b5-like heme/steroid binding domain"/>
    <property type="match status" value="1"/>
</dbReference>
<accession>A0A553I1M4</accession>
<dbReference type="EMBL" id="VFLP01000024">
    <property type="protein sequence ID" value="TRX94098.1"/>
    <property type="molecule type" value="Genomic_DNA"/>
</dbReference>
<dbReference type="GO" id="GO:0020037">
    <property type="term" value="F:heme binding"/>
    <property type="evidence" value="ECO:0007669"/>
    <property type="project" value="TreeGrafter"/>
</dbReference>